<dbReference type="Proteomes" id="UP000092445">
    <property type="component" value="Unassembled WGS sequence"/>
</dbReference>
<keyword evidence="2" id="KW-1185">Reference proteome</keyword>
<sequence length="112" mass="12515">QAKLNHHFQNRWIIVIEAEPYSRFSLSSASSGLKGNKTPLQSNSHCAGIEAATESESEDQNSLRLDWEAVPSLPIRHEIINSHLLPEAGQQQSTIAMRLCKFETCVNEADQK</sequence>
<dbReference type="STRING" id="7398.A0A1A9ZKA8"/>
<organism evidence="1 2">
    <name type="scientific">Glossina pallidipes</name>
    <name type="common">Tsetse fly</name>
    <dbReference type="NCBI Taxonomy" id="7398"/>
    <lineage>
        <taxon>Eukaryota</taxon>
        <taxon>Metazoa</taxon>
        <taxon>Ecdysozoa</taxon>
        <taxon>Arthropoda</taxon>
        <taxon>Hexapoda</taxon>
        <taxon>Insecta</taxon>
        <taxon>Pterygota</taxon>
        <taxon>Neoptera</taxon>
        <taxon>Endopterygota</taxon>
        <taxon>Diptera</taxon>
        <taxon>Brachycera</taxon>
        <taxon>Muscomorpha</taxon>
        <taxon>Hippoboscoidea</taxon>
        <taxon>Glossinidae</taxon>
        <taxon>Glossina</taxon>
    </lineage>
</organism>
<protein>
    <submittedName>
        <fullName evidence="1">Uncharacterized protein</fullName>
    </submittedName>
</protein>
<dbReference type="VEuPathDB" id="VectorBase:GPAI017473"/>
<evidence type="ECO:0000313" key="1">
    <source>
        <dbReference type="EnsemblMetazoa" id="GPAI017473-PA"/>
    </source>
</evidence>
<reference evidence="1" key="2">
    <citation type="submission" date="2020-05" db="UniProtKB">
        <authorList>
            <consortium name="EnsemblMetazoa"/>
        </authorList>
    </citation>
    <scope>IDENTIFICATION</scope>
    <source>
        <strain evidence="1">IAEA</strain>
    </source>
</reference>
<reference evidence="2" key="1">
    <citation type="submission" date="2014-03" db="EMBL/GenBank/DDBJ databases">
        <authorList>
            <person name="Aksoy S."/>
            <person name="Warren W."/>
            <person name="Wilson R.K."/>
        </authorList>
    </citation>
    <scope>NUCLEOTIDE SEQUENCE [LARGE SCALE GENOMIC DNA]</scope>
    <source>
        <strain evidence="2">IAEA</strain>
    </source>
</reference>
<proteinExistence type="predicted"/>
<name>A0A1A9ZKA8_GLOPL</name>
<dbReference type="AlphaFoldDB" id="A0A1A9ZKA8"/>
<accession>A0A1A9ZKA8</accession>
<evidence type="ECO:0000313" key="2">
    <source>
        <dbReference type="Proteomes" id="UP000092445"/>
    </source>
</evidence>
<dbReference type="EnsemblMetazoa" id="GPAI017473-RA">
    <property type="protein sequence ID" value="GPAI017473-PA"/>
    <property type="gene ID" value="GPAI017473"/>
</dbReference>